<keyword evidence="5 12" id="KW-0863">Zinc-finger</keyword>
<keyword evidence="8" id="KW-0238">DNA-binding</keyword>
<feature type="region of interest" description="Disordered" evidence="14">
    <location>
        <begin position="161"/>
        <end position="182"/>
    </location>
</feature>
<dbReference type="FunFam" id="3.30.160.60:FF:000446">
    <property type="entry name" value="Zinc finger protein"/>
    <property type="match status" value="1"/>
</dbReference>
<gene>
    <name evidence="18" type="primary">LOC114247340</name>
</gene>
<dbReference type="Pfam" id="PF00096">
    <property type="entry name" value="zf-C2H2"/>
    <property type="match status" value="6"/>
</dbReference>
<feature type="domain" description="C2H2-type" evidence="15">
    <location>
        <begin position="570"/>
        <end position="597"/>
    </location>
</feature>
<evidence type="ECO:0000256" key="12">
    <source>
        <dbReference type="PROSITE-ProRule" id="PRU00042"/>
    </source>
</evidence>
<feature type="binding site" evidence="13">
    <location>
        <position position="11"/>
    </location>
    <ligand>
        <name>Zn(2+)</name>
        <dbReference type="ChEBI" id="CHEBI:29105"/>
    </ligand>
</feature>
<feature type="region of interest" description="Disordered" evidence="14">
    <location>
        <begin position="356"/>
        <end position="422"/>
    </location>
</feature>
<evidence type="ECO:0000256" key="14">
    <source>
        <dbReference type="SAM" id="MobiDB-lite"/>
    </source>
</evidence>
<protein>
    <recommendedName>
        <fullName evidence="11">Zinc finger protein 865</fullName>
    </recommendedName>
</protein>
<dbReference type="InterPro" id="IPR036236">
    <property type="entry name" value="Znf_C2H2_sf"/>
</dbReference>
<feature type="domain" description="C2H2-type" evidence="15">
    <location>
        <begin position="598"/>
        <end position="625"/>
    </location>
</feature>
<evidence type="ECO:0000313" key="17">
    <source>
        <dbReference type="Proteomes" id="UP000504629"/>
    </source>
</evidence>
<feature type="domain" description="ZAD" evidence="16">
    <location>
        <begin position="9"/>
        <end position="84"/>
    </location>
</feature>
<evidence type="ECO:0000256" key="7">
    <source>
        <dbReference type="ARBA" id="ARBA00023015"/>
    </source>
</evidence>
<comment type="subcellular location">
    <subcellularLocation>
        <location evidence="1">Nucleus</location>
    </subcellularLocation>
</comment>
<feature type="domain" description="C2H2-type" evidence="15">
    <location>
        <begin position="710"/>
        <end position="733"/>
    </location>
</feature>
<dbReference type="Gene3D" id="3.40.1800.20">
    <property type="match status" value="1"/>
</dbReference>
<keyword evidence="17" id="KW-1185">Reference proteome</keyword>
<dbReference type="FunFam" id="3.30.160.60:FF:000145">
    <property type="entry name" value="Zinc finger protein 574"/>
    <property type="match status" value="1"/>
</dbReference>
<feature type="domain" description="C2H2-type" evidence="15">
    <location>
        <begin position="427"/>
        <end position="455"/>
    </location>
</feature>
<evidence type="ECO:0000256" key="1">
    <source>
        <dbReference type="ARBA" id="ARBA00004123"/>
    </source>
</evidence>
<evidence type="ECO:0000256" key="4">
    <source>
        <dbReference type="ARBA" id="ARBA00022737"/>
    </source>
</evidence>
<feature type="compositionally biased region" description="Basic and acidic residues" evidence="14">
    <location>
        <begin position="161"/>
        <end position="176"/>
    </location>
</feature>
<keyword evidence="9" id="KW-0804">Transcription</keyword>
<evidence type="ECO:0000256" key="13">
    <source>
        <dbReference type="PROSITE-ProRule" id="PRU01263"/>
    </source>
</evidence>
<evidence type="ECO:0000313" key="18">
    <source>
        <dbReference type="RefSeq" id="XP_028036076.1"/>
    </source>
</evidence>
<dbReference type="OrthoDB" id="427030at2759"/>
<dbReference type="GO" id="GO:0008270">
    <property type="term" value="F:zinc ion binding"/>
    <property type="evidence" value="ECO:0007669"/>
    <property type="project" value="UniProtKB-UniRule"/>
</dbReference>
<sequence length="888" mass="99577">MEVFLYNSTVCRLCGEENDNGTVLYVLEDNNTSLSEIVNTYLPIKVSDDGQLPRTICPGCTIQLEATVEFLNLIIKGQKTLRELHQREIEYKKSTLKSTEEVITEDIVYEVNTTDGVYQDDHIVALQVAGLEKPKRKRGRPPKKQKTPEELIQEAAAREEQLKAKKRNEKEEELNGKRRRKTPTRFKEVVQGKELEKIFKEEGVIDDELDGDIKSEVVMDSKSTSHEEEVIGHREDSGELVVVVKGKGRGRPKGRLRPKQEQCAICGASYSCVGRYMSHVAAHGPVLYQCAACLLALPNRLTFTQHQRDHAHAGQRVIPCTARQLAEAQEKLETSNQMGIVSIENIAKDTAAAADALPDLDPQPPGTTTGQAEIVNDNVPKTEPVDPLGADATEDQDTNENKETVLKTDEDESTDMVQFNSKGKPKLKCNHCDKLFSSKQSKSVHIKAVHRGERAHACGECSARFAYPRSLALHAATHRRHSAARYACDLCGKVLNHPSSVVYHKESEHAGQRYVCSKCGKNFKHKQLLQRHQLVHTQNRPFICKVCNTAFKTKANLVNHQILHTGVKKYACEICKQKFAHKTSLTLHLRRHTGLKPFTCNTCGKSFTQKGNLSEHERIHTGEKPFKCALCPRRFTTSSQHRLHVQRHNAGTPFACSSCPKRFVSGASRAAHERRMAGGAAHSCPHCERTFCERWALTKHMRRHTGERPFRCHHCPRAFADASNLNKHRKHVHKQISLLTSANQPVEVQQREEQERVVYVAYDVDDADSPSFHILDPEQAESLDESKVVSTLYSEESLLTSRADPVPVTDEQGNPLHFTMQDGTRLAITSSDGKTLQVVTEDGQTIPVEINGFAEDEELQSQDTIVHQLDLHKSVAAAEPVTHFFTIV</sequence>
<evidence type="ECO:0000256" key="11">
    <source>
        <dbReference type="ARBA" id="ARBA00068876"/>
    </source>
</evidence>
<name>A0A6J2K1G6_BOMMA</name>
<feature type="domain" description="C2H2-type" evidence="15">
    <location>
        <begin position="486"/>
        <end position="514"/>
    </location>
</feature>
<dbReference type="GO" id="GO:0003677">
    <property type="term" value="F:DNA binding"/>
    <property type="evidence" value="ECO:0007669"/>
    <property type="project" value="UniProtKB-KW"/>
</dbReference>
<evidence type="ECO:0000256" key="3">
    <source>
        <dbReference type="ARBA" id="ARBA00022723"/>
    </source>
</evidence>
<dbReference type="FunFam" id="3.30.160.60:FF:000688">
    <property type="entry name" value="zinc finger protein 197 isoform X1"/>
    <property type="match status" value="1"/>
</dbReference>
<feature type="domain" description="C2H2-type" evidence="15">
    <location>
        <begin position="626"/>
        <end position="653"/>
    </location>
</feature>
<dbReference type="PROSITE" id="PS51915">
    <property type="entry name" value="ZAD"/>
    <property type="match status" value="1"/>
</dbReference>
<reference evidence="18" key="1">
    <citation type="submission" date="2025-08" db="UniProtKB">
        <authorList>
            <consortium name="RefSeq"/>
        </authorList>
    </citation>
    <scope>IDENTIFICATION</scope>
    <source>
        <tissue evidence="18">Silk gland</tissue>
    </source>
</reference>
<feature type="binding site" evidence="13">
    <location>
        <position position="14"/>
    </location>
    <ligand>
        <name>Zn(2+)</name>
        <dbReference type="ChEBI" id="CHEBI:29105"/>
    </ligand>
</feature>
<dbReference type="SMART" id="SM00868">
    <property type="entry name" value="zf-AD"/>
    <property type="match status" value="1"/>
</dbReference>
<dbReference type="FunFam" id="3.30.160.60:FF:001480">
    <property type="entry name" value="Si:cabz01071911.3"/>
    <property type="match status" value="1"/>
</dbReference>
<evidence type="ECO:0000256" key="2">
    <source>
        <dbReference type="ARBA" id="ARBA00006991"/>
    </source>
</evidence>
<dbReference type="SUPFAM" id="SSF57716">
    <property type="entry name" value="Glucocorticoid receptor-like (DNA-binding domain)"/>
    <property type="match status" value="1"/>
</dbReference>
<dbReference type="KEGG" id="bman:114247340"/>
<dbReference type="GO" id="GO:0030674">
    <property type="term" value="F:protein-macromolecule adaptor activity"/>
    <property type="evidence" value="ECO:0007669"/>
    <property type="project" value="UniProtKB-ARBA"/>
</dbReference>
<keyword evidence="6 13" id="KW-0862">Zinc</keyword>
<accession>A0A6J2K1G6</accession>
<dbReference type="FunFam" id="3.30.160.60:FF:000100">
    <property type="entry name" value="Zinc finger 45-like"/>
    <property type="match status" value="1"/>
</dbReference>
<dbReference type="PANTHER" id="PTHR24377">
    <property type="entry name" value="IP01015P-RELATED"/>
    <property type="match status" value="1"/>
</dbReference>
<keyword evidence="7" id="KW-0805">Transcription regulation</keyword>
<evidence type="ECO:0000256" key="10">
    <source>
        <dbReference type="ARBA" id="ARBA00023242"/>
    </source>
</evidence>
<dbReference type="Proteomes" id="UP000504629">
    <property type="component" value="Unplaced"/>
</dbReference>
<feature type="binding site" evidence="13">
    <location>
        <position position="60"/>
    </location>
    <ligand>
        <name>Zn(2+)</name>
        <dbReference type="ChEBI" id="CHEBI:29105"/>
    </ligand>
</feature>
<keyword evidence="3 13" id="KW-0479">Metal-binding</keyword>
<feature type="binding site" evidence="13">
    <location>
        <position position="57"/>
    </location>
    <ligand>
        <name>Zn(2+)</name>
        <dbReference type="ChEBI" id="CHEBI:29105"/>
    </ligand>
</feature>
<dbReference type="PROSITE" id="PS00028">
    <property type="entry name" value="ZINC_FINGER_C2H2_1"/>
    <property type="match status" value="12"/>
</dbReference>
<organism evidence="17 18">
    <name type="scientific">Bombyx mandarina</name>
    <name type="common">Wild silk moth</name>
    <name type="synonym">Wild silkworm</name>
    <dbReference type="NCBI Taxonomy" id="7092"/>
    <lineage>
        <taxon>Eukaryota</taxon>
        <taxon>Metazoa</taxon>
        <taxon>Ecdysozoa</taxon>
        <taxon>Arthropoda</taxon>
        <taxon>Hexapoda</taxon>
        <taxon>Insecta</taxon>
        <taxon>Pterygota</taxon>
        <taxon>Neoptera</taxon>
        <taxon>Endopterygota</taxon>
        <taxon>Lepidoptera</taxon>
        <taxon>Glossata</taxon>
        <taxon>Ditrysia</taxon>
        <taxon>Bombycoidea</taxon>
        <taxon>Bombycidae</taxon>
        <taxon>Bombycinae</taxon>
        <taxon>Bombyx</taxon>
    </lineage>
</organism>
<dbReference type="GO" id="GO:0005634">
    <property type="term" value="C:nucleus"/>
    <property type="evidence" value="ECO:0007669"/>
    <property type="project" value="UniProtKB-SubCell"/>
</dbReference>
<comment type="similarity">
    <text evidence="2">Belongs to the krueppel C2H2-type zinc-finger protein family.</text>
</comment>
<dbReference type="AlphaFoldDB" id="A0A6J2K1G6"/>
<dbReference type="Pfam" id="PF07776">
    <property type="entry name" value="zf-AD"/>
    <property type="match status" value="1"/>
</dbReference>
<dbReference type="GeneID" id="114247340"/>
<evidence type="ECO:0000256" key="8">
    <source>
        <dbReference type="ARBA" id="ARBA00023125"/>
    </source>
</evidence>
<keyword evidence="4" id="KW-0677">Repeat</keyword>
<evidence type="ECO:0000259" key="15">
    <source>
        <dbReference type="PROSITE" id="PS50157"/>
    </source>
</evidence>
<feature type="domain" description="C2H2-type" evidence="15">
    <location>
        <begin position="542"/>
        <end position="569"/>
    </location>
</feature>
<dbReference type="PROSITE" id="PS50157">
    <property type="entry name" value="ZINC_FINGER_C2H2_2"/>
    <property type="match status" value="11"/>
</dbReference>
<feature type="domain" description="C2H2-type" evidence="15">
    <location>
        <begin position="514"/>
        <end position="541"/>
    </location>
</feature>
<dbReference type="Gene3D" id="3.30.160.60">
    <property type="entry name" value="Classic Zinc Finger"/>
    <property type="match status" value="8"/>
</dbReference>
<dbReference type="RefSeq" id="XP_028036076.1">
    <property type="nucleotide sequence ID" value="XM_028180275.1"/>
</dbReference>
<keyword evidence="10" id="KW-0539">Nucleus</keyword>
<feature type="domain" description="C2H2-type" evidence="15">
    <location>
        <begin position="456"/>
        <end position="483"/>
    </location>
</feature>
<dbReference type="InterPro" id="IPR050826">
    <property type="entry name" value="Krueppel_C2H2_ZnFinger"/>
</dbReference>
<dbReference type="SUPFAM" id="SSF57667">
    <property type="entry name" value="beta-beta-alpha zinc fingers"/>
    <property type="match status" value="6"/>
</dbReference>
<proteinExistence type="inferred from homology"/>
<dbReference type="SMART" id="SM00355">
    <property type="entry name" value="ZnF_C2H2"/>
    <property type="match status" value="13"/>
</dbReference>
<feature type="domain" description="C2H2-type" evidence="15">
    <location>
        <begin position="682"/>
        <end position="709"/>
    </location>
</feature>
<dbReference type="InterPro" id="IPR012934">
    <property type="entry name" value="Znf_AD"/>
</dbReference>
<evidence type="ECO:0000256" key="6">
    <source>
        <dbReference type="ARBA" id="ARBA00022833"/>
    </source>
</evidence>
<evidence type="ECO:0000256" key="5">
    <source>
        <dbReference type="ARBA" id="ARBA00022771"/>
    </source>
</evidence>
<feature type="domain" description="C2H2-type" evidence="15">
    <location>
        <begin position="288"/>
        <end position="317"/>
    </location>
</feature>
<evidence type="ECO:0000259" key="16">
    <source>
        <dbReference type="PROSITE" id="PS51915"/>
    </source>
</evidence>
<dbReference type="InterPro" id="IPR013087">
    <property type="entry name" value="Znf_C2H2_type"/>
</dbReference>
<evidence type="ECO:0000256" key="9">
    <source>
        <dbReference type="ARBA" id="ARBA00023163"/>
    </source>
</evidence>
<feature type="compositionally biased region" description="Basic and acidic residues" evidence="14">
    <location>
        <begin position="399"/>
        <end position="408"/>
    </location>
</feature>